<evidence type="ECO:0000313" key="1">
    <source>
        <dbReference type="EMBL" id="DAE08560.1"/>
    </source>
</evidence>
<accession>A0A8S5PP66</accession>
<proteinExistence type="predicted"/>
<organism evidence="1">
    <name type="scientific">Myoviridae sp. ctwwN25</name>
    <dbReference type="NCBI Taxonomy" id="2825209"/>
    <lineage>
        <taxon>Viruses</taxon>
        <taxon>Duplodnaviria</taxon>
        <taxon>Heunggongvirae</taxon>
        <taxon>Uroviricota</taxon>
        <taxon>Caudoviricetes</taxon>
    </lineage>
</organism>
<name>A0A8S5PP66_9CAUD</name>
<protein>
    <submittedName>
        <fullName evidence="1">PGDYG protein</fullName>
    </submittedName>
</protein>
<dbReference type="EMBL" id="BK015472">
    <property type="protein sequence ID" value="DAE08560.1"/>
    <property type="molecule type" value="Genomic_DNA"/>
</dbReference>
<reference evidence="1" key="1">
    <citation type="journal article" date="2021" name="Proc. Natl. Acad. Sci. U.S.A.">
        <title>A Catalog of Tens of Thousands of Viruses from Human Metagenomes Reveals Hidden Associations with Chronic Diseases.</title>
        <authorList>
            <person name="Tisza M.J."/>
            <person name="Buck C.B."/>
        </authorList>
    </citation>
    <scope>NUCLEOTIDE SEQUENCE</scope>
    <source>
        <strain evidence="1">CtwwN25</strain>
    </source>
</reference>
<sequence>MDNRYRKKPIVINAWQFTLDNYNEGLPDFIQEAIDKNSQLIKLWTYDGHSKCSGIIKTLEGDHFVSDGDWIIQGVNGEFYPCKPDIFQKTYEKVEE</sequence>